<accession>A0A4Y9Y9T4</accession>
<dbReference type="EMBL" id="SEKV01000417">
    <property type="protein sequence ID" value="TFY57589.1"/>
    <property type="molecule type" value="Genomic_DNA"/>
</dbReference>
<sequence length="279" mass="31102">MLSGKLPELLMISITDAEWTVGSMRMQCFECLTAFRLVHTLAITNVTVPSVAQLARLISALPGLGTLWCDGVECSQKHPVSPVSLPVNSAHLEQLDVRWVAPAIQDLLVRISQVSRLRKLVLAVVGDLHPSSRGSRSQALLDATHAADDLDGALTMMEEDVILVQLDDTLQAEYFADIAPGGICLGFDDADNDWTSPEELFGTESSFRERHNRWDELIRRKMPRCNVRGILTTVYSFEEETKWRSNMDEFHEARQNQESKTGVEVQREDDAEHAPDSSG</sequence>
<evidence type="ECO:0000313" key="2">
    <source>
        <dbReference type="EMBL" id="TFY57589.1"/>
    </source>
</evidence>
<organism evidence="2 3">
    <name type="scientific">Rhodofomes roseus</name>
    <dbReference type="NCBI Taxonomy" id="34475"/>
    <lineage>
        <taxon>Eukaryota</taxon>
        <taxon>Fungi</taxon>
        <taxon>Dikarya</taxon>
        <taxon>Basidiomycota</taxon>
        <taxon>Agaricomycotina</taxon>
        <taxon>Agaricomycetes</taxon>
        <taxon>Polyporales</taxon>
        <taxon>Rhodofomes</taxon>
    </lineage>
</organism>
<protein>
    <submittedName>
        <fullName evidence="2">Uncharacterized protein</fullName>
    </submittedName>
</protein>
<evidence type="ECO:0000256" key="1">
    <source>
        <dbReference type="SAM" id="MobiDB-lite"/>
    </source>
</evidence>
<feature type="compositionally biased region" description="Basic and acidic residues" evidence="1">
    <location>
        <begin position="248"/>
        <end position="257"/>
    </location>
</feature>
<dbReference type="Proteomes" id="UP000298390">
    <property type="component" value="Unassembled WGS sequence"/>
</dbReference>
<dbReference type="AlphaFoldDB" id="A0A4Y9Y9T4"/>
<gene>
    <name evidence="2" type="ORF">EVJ58_g6932</name>
</gene>
<comment type="caution">
    <text evidence="2">The sequence shown here is derived from an EMBL/GenBank/DDBJ whole genome shotgun (WGS) entry which is preliminary data.</text>
</comment>
<proteinExistence type="predicted"/>
<name>A0A4Y9Y9T4_9APHY</name>
<feature type="region of interest" description="Disordered" evidence="1">
    <location>
        <begin position="248"/>
        <end position="279"/>
    </location>
</feature>
<evidence type="ECO:0000313" key="3">
    <source>
        <dbReference type="Proteomes" id="UP000298390"/>
    </source>
</evidence>
<reference evidence="2 3" key="1">
    <citation type="submission" date="2019-01" db="EMBL/GenBank/DDBJ databases">
        <title>Genome sequencing of the rare red list fungi Fomitopsis rosea.</title>
        <authorList>
            <person name="Buettner E."/>
            <person name="Kellner H."/>
        </authorList>
    </citation>
    <scope>NUCLEOTIDE SEQUENCE [LARGE SCALE GENOMIC DNA]</scope>
    <source>
        <strain evidence="2 3">DSM 105464</strain>
    </source>
</reference>
<feature type="compositionally biased region" description="Basic and acidic residues" evidence="1">
    <location>
        <begin position="265"/>
        <end position="279"/>
    </location>
</feature>